<evidence type="ECO:0000313" key="2">
    <source>
        <dbReference type="EMBL" id="NML75185.1"/>
    </source>
</evidence>
<comment type="caution">
    <text evidence="2">The sequence shown here is derived from an EMBL/GenBank/DDBJ whole genome shotgun (WGS) entry which is preliminary data.</text>
</comment>
<dbReference type="RefSeq" id="WP_169591808.1">
    <property type="nucleotide sequence ID" value="NZ_JABBGK010000002.1"/>
</dbReference>
<dbReference type="Proteomes" id="UP000541470">
    <property type="component" value="Unassembled WGS sequence"/>
</dbReference>
<keyword evidence="1" id="KW-0472">Membrane</keyword>
<keyword evidence="1" id="KW-1133">Transmembrane helix</keyword>
<name>A0A7Y0AXH9_9HYPH</name>
<keyword evidence="1" id="KW-0812">Transmembrane</keyword>
<sequence length="72" mass="7181">MIFVTALAIGMVTGIARSAMVIAFVAILGGLGFGLAAVFTSASVSLIGLYSGFNCGLATALAAQMVKALRRG</sequence>
<protein>
    <submittedName>
        <fullName evidence="2">Uncharacterized protein</fullName>
    </submittedName>
</protein>
<proteinExistence type="predicted"/>
<evidence type="ECO:0000313" key="3">
    <source>
        <dbReference type="Proteomes" id="UP000541470"/>
    </source>
</evidence>
<dbReference type="AlphaFoldDB" id="A0A7Y0AXH9"/>
<organism evidence="2 3">
    <name type="scientific">Rhizobium terricola</name>
    <dbReference type="NCBI Taxonomy" id="2728849"/>
    <lineage>
        <taxon>Bacteria</taxon>
        <taxon>Pseudomonadati</taxon>
        <taxon>Pseudomonadota</taxon>
        <taxon>Alphaproteobacteria</taxon>
        <taxon>Hyphomicrobiales</taxon>
        <taxon>Rhizobiaceae</taxon>
        <taxon>Rhizobium/Agrobacterium group</taxon>
        <taxon>Rhizobium</taxon>
    </lineage>
</organism>
<accession>A0A7Y0AXH9</accession>
<dbReference type="EMBL" id="JABBGK010000002">
    <property type="protein sequence ID" value="NML75185.1"/>
    <property type="molecule type" value="Genomic_DNA"/>
</dbReference>
<gene>
    <name evidence="2" type="ORF">HHL25_13715</name>
</gene>
<evidence type="ECO:0000256" key="1">
    <source>
        <dbReference type="SAM" id="Phobius"/>
    </source>
</evidence>
<reference evidence="2 3" key="1">
    <citation type="submission" date="2020-04" db="EMBL/GenBank/DDBJ databases">
        <title>Rhizobium sp. S-51 isolated from soil.</title>
        <authorList>
            <person name="Dahal R.H."/>
        </authorList>
    </citation>
    <scope>NUCLEOTIDE SEQUENCE [LARGE SCALE GENOMIC DNA]</scope>
    <source>
        <strain evidence="2 3">S-51</strain>
    </source>
</reference>
<feature type="transmembrane region" description="Helical" evidence="1">
    <location>
        <begin position="47"/>
        <end position="66"/>
    </location>
</feature>
<feature type="transmembrane region" description="Helical" evidence="1">
    <location>
        <begin position="21"/>
        <end position="41"/>
    </location>
</feature>
<keyword evidence="3" id="KW-1185">Reference proteome</keyword>